<proteinExistence type="predicted"/>
<reference evidence="3" key="1">
    <citation type="journal article" date="2019" name="Int. J. Syst. Evol. Microbiol.">
        <title>The Global Catalogue of Microorganisms (GCM) 10K type strain sequencing project: providing services to taxonomists for standard genome sequencing and annotation.</title>
        <authorList>
            <consortium name="The Broad Institute Genomics Platform"/>
            <consortium name="The Broad Institute Genome Sequencing Center for Infectious Disease"/>
            <person name="Wu L."/>
            <person name="Ma J."/>
        </authorList>
    </citation>
    <scope>NUCLEOTIDE SEQUENCE [LARGE SCALE GENOMIC DNA]</scope>
    <source>
        <strain evidence="3">JCM 3399</strain>
    </source>
</reference>
<dbReference type="InterPro" id="IPR016174">
    <property type="entry name" value="Di-haem_cyt_TM"/>
</dbReference>
<comment type="caution">
    <text evidence="2">The sequence shown here is derived from an EMBL/GenBank/DDBJ whole genome shotgun (WGS) entry which is preliminary data.</text>
</comment>
<keyword evidence="1" id="KW-0472">Membrane</keyword>
<keyword evidence="3" id="KW-1185">Reference proteome</keyword>
<feature type="transmembrane region" description="Helical" evidence="1">
    <location>
        <begin position="155"/>
        <end position="178"/>
    </location>
</feature>
<dbReference type="PANTHER" id="PTHR19271">
    <property type="entry name" value="CYTOCHROME B"/>
    <property type="match status" value="1"/>
</dbReference>
<protein>
    <submittedName>
        <fullName evidence="2">Uncharacterized protein</fullName>
    </submittedName>
</protein>
<organism evidence="2 3">
    <name type="scientific">Streptomyces albospinus</name>
    <dbReference type="NCBI Taxonomy" id="285515"/>
    <lineage>
        <taxon>Bacteria</taxon>
        <taxon>Bacillati</taxon>
        <taxon>Actinomycetota</taxon>
        <taxon>Actinomycetes</taxon>
        <taxon>Kitasatosporales</taxon>
        <taxon>Streptomycetaceae</taxon>
        <taxon>Streptomyces</taxon>
    </lineage>
</organism>
<keyword evidence="1" id="KW-1133">Transmembrane helix</keyword>
<evidence type="ECO:0000313" key="3">
    <source>
        <dbReference type="Proteomes" id="UP000654471"/>
    </source>
</evidence>
<dbReference type="InterPro" id="IPR027387">
    <property type="entry name" value="Cytb/b6-like_sf"/>
</dbReference>
<sequence>MKLIKTHPLFSLLNSYLIDSPQPVNISYLWNFGSLLGVCLVIQIIIEISLISSNLDIGLETIEFSTVSSTFFFSLSRNIKKSKKNLSVSLNRFICWVNSFDFIKGISIGLSEASLPKNLANYHNSILGRIMRVIGGTSAIIIICKAEGILNEKGFAFLTPFVIVLGLWHFIYVFAVFFTRFLFTIYHILTGPPIGDKWIHKNSPLKWFLSEGHGAILCLLLKGICYLSGSYIGMAGAAITLDHLLAEPFFCELPIIKAPAHGLKTIVENMQNNVTFGSVNKPFDGTNTVPSKVLGKIKEYEELAKLKDSLTAEPEIVKTFTQLKLEYARDIFKEIDDEIKKIKDK</sequence>
<accession>A0ABQ2VIN3</accession>
<evidence type="ECO:0000256" key="1">
    <source>
        <dbReference type="SAM" id="Phobius"/>
    </source>
</evidence>
<dbReference type="SUPFAM" id="SSF81342">
    <property type="entry name" value="Transmembrane di-heme cytochromes"/>
    <property type="match status" value="1"/>
</dbReference>
<keyword evidence="1" id="KW-0812">Transmembrane</keyword>
<gene>
    <name evidence="2" type="ORF">GCM10010211_64960</name>
</gene>
<feature type="transmembrane region" description="Helical" evidence="1">
    <location>
        <begin position="28"/>
        <end position="51"/>
    </location>
</feature>
<evidence type="ECO:0000313" key="2">
    <source>
        <dbReference type="EMBL" id="GGU89423.1"/>
    </source>
</evidence>
<dbReference type="EMBL" id="BMRP01000034">
    <property type="protein sequence ID" value="GGU89423.1"/>
    <property type="molecule type" value="Genomic_DNA"/>
</dbReference>
<dbReference type="Proteomes" id="UP000654471">
    <property type="component" value="Unassembled WGS sequence"/>
</dbReference>
<dbReference type="Gene3D" id="1.20.810.10">
    <property type="entry name" value="Cytochrome Bc1 Complex, Chain C"/>
    <property type="match status" value="1"/>
</dbReference>
<dbReference type="PANTHER" id="PTHR19271:SF16">
    <property type="entry name" value="CYTOCHROME B"/>
    <property type="match status" value="1"/>
</dbReference>
<name>A0ABQ2VIN3_9ACTN</name>